<gene>
    <name evidence="9" type="ORF">D0862_14836</name>
</gene>
<accession>A0A3M7DZI1</accession>
<dbReference type="Gene3D" id="1.10.10.10">
    <property type="entry name" value="Winged helix-like DNA-binding domain superfamily/Winged helix DNA-binding domain"/>
    <property type="match status" value="1"/>
</dbReference>
<comment type="subcellular location">
    <subcellularLocation>
        <location evidence="1">Nucleus</location>
    </subcellularLocation>
</comment>
<dbReference type="Pfam" id="PF00447">
    <property type="entry name" value="HSF_DNA-bind"/>
    <property type="match status" value="1"/>
</dbReference>
<feature type="compositionally biased region" description="Low complexity" evidence="7">
    <location>
        <begin position="449"/>
        <end position="463"/>
    </location>
</feature>
<reference evidence="9 10" key="1">
    <citation type="journal article" date="2018" name="BMC Genomics">
        <title>Genomic evidence for intraspecific hybridization in a clonal and extremely halotolerant yeast.</title>
        <authorList>
            <person name="Gostincar C."/>
            <person name="Stajich J.E."/>
            <person name="Zupancic J."/>
            <person name="Zalar P."/>
            <person name="Gunde-Cimerman N."/>
        </authorList>
    </citation>
    <scope>NUCLEOTIDE SEQUENCE [LARGE SCALE GENOMIC DNA]</scope>
    <source>
        <strain evidence="9 10">EXF-171</strain>
    </source>
</reference>
<feature type="region of interest" description="Disordered" evidence="7">
    <location>
        <begin position="226"/>
        <end position="246"/>
    </location>
</feature>
<dbReference type="FunFam" id="1.10.10.10:FF:000173">
    <property type="entry name" value="Heat shock transcription factor Hsf1"/>
    <property type="match status" value="1"/>
</dbReference>
<sequence length="847" mass="90963">MQSQAQSRKRPAPGTSPMVQQQPTPPQPAYSYQQMSENPDFSNFDFSQHFNPDQSQNFNDPIFSPNNDFAYLQNTSQPAAYGGNVTAPASASTDLIRRPRGQQLAVPGSAQQQEQWNGGFGGMNGQNEDDDEQDLDRKVQLAKRDAQGKRKQIPPFVQKLSSFLDSSHTDLIRWSDDGRSFIVLDEDEFARTLIPELFKHNNYASFVRQLNMYGFHKTVNITDGSLRQSEKARKGVKPPSMYSHPYFRKNRPDLLWLIQKPSTKSGAKRKRDGAIKDDYASDDERSFSPGPAGAPVGELPAPGPSGGDGASGQEMATLPRNELNSVRHELQRLQSQQRFISKMITQLKEQNDAFYRQASAFQALHDRHENSINAILTFLATFYNRSLESHGGAQNLVNLFNSNVQNQNQEQDRVVEEFNDGASENSGQVQRFPKKPQLLLGAGPVASYQQQMARQQRGQAATQPNSERSSLSPPNVGSQRGSASSARPERPSNLKPNSSASPVVKTDAPTPNMLNQVPENDQMMSLINSVNATNANTPSTAAPAFDFTSALDHYQNANGNAPLTPQQRDDMLALMAANQPQQPSNSSSSHRHHDNALISPQPPAMPDLEQLKQTQHQLDMLTNLQKQQDEQVQELNRKLQPLSPNGAIPGLHGQSAPASDENPFDFPGAPGDYDPNAFIDFDDGGWGGPPAASSAHAAAAAGRKNDDEDDALNFDFGNGPIGSGETGEINWDFTNDSGGDMFQTSAAAASGTTGMGGFGDGGPWGEEAHDGVGGGGGVGGVGGGDGDGDGVGGGGGGRVESVSSSSATASPRQPPAAAGEGGWGGGEQESVVGDRGTDTPNKRSRRS</sequence>
<evidence type="ECO:0000256" key="5">
    <source>
        <dbReference type="RuleBase" id="RU004020"/>
    </source>
</evidence>
<feature type="region of interest" description="Disordered" evidence="7">
    <location>
        <begin position="1"/>
        <end position="62"/>
    </location>
</feature>
<keyword evidence="6" id="KW-0175">Coiled coil</keyword>
<evidence type="ECO:0000256" key="4">
    <source>
        <dbReference type="ARBA" id="ARBA00023242"/>
    </source>
</evidence>
<feature type="compositionally biased region" description="Low complexity" evidence="7">
    <location>
        <begin position="801"/>
        <end position="818"/>
    </location>
</feature>
<feature type="region of interest" description="Disordered" evidence="7">
    <location>
        <begin position="261"/>
        <end position="315"/>
    </location>
</feature>
<feature type="region of interest" description="Disordered" evidence="7">
    <location>
        <begin position="640"/>
        <end position="727"/>
    </location>
</feature>
<evidence type="ECO:0000256" key="1">
    <source>
        <dbReference type="ARBA" id="ARBA00004123"/>
    </source>
</evidence>
<comment type="caution">
    <text evidence="9">The sequence shown here is derived from an EMBL/GenBank/DDBJ whole genome shotgun (WGS) entry which is preliminary data.</text>
</comment>
<evidence type="ECO:0000259" key="8">
    <source>
        <dbReference type="SMART" id="SM00415"/>
    </source>
</evidence>
<evidence type="ECO:0000313" key="10">
    <source>
        <dbReference type="Proteomes" id="UP000281468"/>
    </source>
</evidence>
<protein>
    <recommendedName>
        <fullName evidence="8">HSF-type DNA-binding domain-containing protein</fullName>
    </recommendedName>
</protein>
<evidence type="ECO:0000256" key="2">
    <source>
        <dbReference type="ARBA" id="ARBA00006403"/>
    </source>
</evidence>
<feature type="region of interest" description="Disordered" evidence="7">
    <location>
        <begin position="578"/>
        <end position="606"/>
    </location>
</feature>
<dbReference type="EMBL" id="QWIQ01001126">
    <property type="protein sequence ID" value="RMY69748.1"/>
    <property type="molecule type" value="Genomic_DNA"/>
</dbReference>
<feature type="coiled-coil region" evidence="6">
    <location>
        <begin position="611"/>
        <end position="638"/>
    </location>
</feature>
<dbReference type="SMART" id="SM00415">
    <property type="entry name" value="HSF"/>
    <property type="match status" value="1"/>
</dbReference>
<feature type="region of interest" description="Disordered" evidence="7">
    <location>
        <begin position="107"/>
        <end position="135"/>
    </location>
</feature>
<feature type="compositionally biased region" description="Gly residues" evidence="7">
    <location>
        <begin position="753"/>
        <end position="764"/>
    </location>
</feature>
<dbReference type="AlphaFoldDB" id="A0A3M7DZI1"/>
<feature type="compositionally biased region" description="Low complexity" evidence="7">
    <location>
        <begin position="578"/>
        <end position="588"/>
    </location>
</feature>
<evidence type="ECO:0000313" key="9">
    <source>
        <dbReference type="EMBL" id="RMY69748.1"/>
    </source>
</evidence>
<dbReference type="GO" id="GO:0043565">
    <property type="term" value="F:sequence-specific DNA binding"/>
    <property type="evidence" value="ECO:0007669"/>
    <property type="project" value="InterPro"/>
</dbReference>
<dbReference type="GO" id="GO:0005634">
    <property type="term" value="C:nucleus"/>
    <property type="evidence" value="ECO:0007669"/>
    <property type="project" value="UniProtKB-SubCell"/>
</dbReference>
<evidence type="ECO:0000256" key="3">
    <source>
        <dbReference type="ARBA" id="ARBA00023125"/>
    </source>
</evidence>
<keyword evidence="3" id="KW-0238">DNA-binding</keyword>
<dbReference type="GO" id="GO:0003700">
    <property type="term" value="F:DNA-binding transcription factor activity"/>
    <property type="evidence" value="ECO:0007669"/>
    <property type="project" value="InterPro"/>
</dbReference>
<comment type="similarity">
    <text evidence="2 5">Belongs to the HSF family.</text>
</comment>
<feature type="domain" description="HSF-type DNA-binding" evidence="8">
    <location>
        <begin position="152"/>
        <end position="261"/>
    </location>
</feature>
<feature type="region of interest" description="Disordered" evidence="7">
    <location>
        <begin position="749"/>
        <end position="847"/>
    </location>
</feature>
<proteinExistence type="inferred from homology"/>
<feature type="compositionally biased region" description="Gly residues" evidence="7">
    <location>
        <begin position="771"/>
        <end position="798"/>
    </location>
</feature>
<feature type="region of interest" description="Disordered" evidence="7">
    <location>
        <begin position="447"/>
        <end position="517"/>
    </location>
</feature>
<evidence type="ECO:0000256" key="6">
    <source>
        <dbReference type="SAM" id="Coils"/>
    </source>
</evidence>
<dbReference type="PRINTS" id="PR00056">
    <property type="entry name" value="HSFDOMAIN"/>
</dbReference>
<evidence type="ECO:0000256" key="7">
    <source>
        <dbReference type="SAM" id="MobiDB-lite"/>
    </source>
</evidence>
<feature type="compositionally biased region" description="Low complexity" evidence="7">
    <location>
        <begin position="689"/>
        <end position="702"/>
    </location>
</feature>
<dbReference type="OrthoDB" id="60033at2759"/>
<name>A0A3M7DZI1_HORWE</name>
<dbReference type="SUPFAM" id="SSF46785">
    <property type="entry name" value="Winged helix' DNA-binding domain"/>
    <property type="match status" value="1"/>
</dbReference>
<dbReference type="InterPro" id="IPR036390">
    <property type="entry name" value="WH_DNA-bd_sf"/>
</dbReference>
<feature type="compositionally biased region" description="Polar residues" evidence="7">
    <location>
        <begin position="464"/>
        <end position="485"/>
    </location>
</feature>
<keyword evidence="4" id="KW-0539">Nucleus</keyword>
<organism evidence="9 10">
    <name type="scientific">Hortaea werneckii</name>
    <name type="common">Black yeast</name>
    <name type="synonym">Cladosporium werneckii</name>
    <dbReference type="NCBI Taxonomy" id="91943"/>
    <lineage>
        <taxon>Eukaryota</taxon>
        <taxon>Fungi</taxon>
        <taxon>Dikarya</taxon>
        <taxon>Ascomycota</taxon>
        <taxon>Pezizomycotina</taxon>
        <taxon>Dothideomycetes</taxon>
        <taxon>Dothideomycetidae</taxon>
        <taxon>Mycosphaerellales</taxon>
        <taxon>Teratosphaeriaceae</taxon>
        <taxon>Hortaea</taxon>
    </lineage>
</organism>
<dbReference type="PANTHER" id="PTHR10015">
    <property type="entry name" value="HEAT SHOCK TRANSCRIPTION FACTOR"/>
    <property type="match status" value="1"/>
</dbReference>
<feature type="compositionally biased region" description="Basic and acidic residues" evidence="7">
    <location>
        <begin position="272"/>
        <end position="286"/>
    </location>
</feature>
<feature type="compositionally biased region" description="Polar residues" evidence="7">
    <location>
        <begin position="30"/>
        <end position="62"/>
    </location>
</feature>
<dbReference type="InterPro" id="IPR036388">
    <property type="entry name" value="WH-like_DNA-bd_sf"/>
</dbReference>
<dbReference type="VEuPathDB" id="FungiDB:BTJ68_13521"/>
<dbReference type="Proteomes" id="UP000281468">
    <property type="component" value="Unassembled WGS sequence"/>
</dbReference>
<dbReference type="PANTHER" id="PTHR10015:SF427">
    <property type="entry name" value="HEAT SHOCK FACTOR PROTEIN"/>
    <property type="match status" value="1"/>
</dbReference>
<dbReference type="InterPro" id="IPR000232">
    <property type="entry name" value="HSF_DNA-bd"/>
</dbReference>